<dbReference type="Pfam" id="PF00581">
    <property type="entry name" value="Rhodanese"/>
    <property type="match status" value="4"/>
</dbReference>
<sequence length="529" mass="57337">MPKQIEAAALKGWIADGQELAILDAREEGEFGRSHLFWAVPCPLSKMEFRARALLPRIGTRIVCVDGGEGYAARLAAYLEDIGGTDVSVLAGGTPAWIAAGYTAFSGVNVPSKAFGEWIEHHYETPSVDPGELKAMMDGGTDMVVLDSRPIDEFRRMTIPTAVNVPGGELVYRIGELVTRPDTTIVVNCAGRTRSILGAESLRSAGVPNRVVALRNGTMGWELAGFTCDRGRADRYPERTPTGVETAFARADAFARRHGVRFITRADFDRMRGEADRTTYLLDVRDPSEFAAGHLIDSRSAPGGQLVQATDQWVAVRGARIVLVDDAGVRARMTGGWLRQLGGWEVCVLTDGLEGRIEEGIWAPTCPEADAVRVPRVTPPELAVLAAEGSVQVVDLARSIDFRDGHVPGAIWGIRTRLSQLADRLAGDRQIVVAAPEEAQARLAAAELKGFAKAPVKILAGGTRAWAAAGFPLAADRRDPADADCVDFYLRPYDRNEGVEEAMHAYLSWEIDLVHEVKKDGDAPFGAWR</sequence>
<feature type="domain" description="Rhodanese" evidence="1">
    <location>
        <begin position="139"/>
        <end position="230"/>
    </location>
</feature>
<evidence type="ECO:0000259" key="1">
    <source>
        <dbReference type="PROSITE" id="PS50206"/>
    </source>
</evidence>
<dbReference type="InterPro" id="IPR001763">
    <property type="entry name" value="Rhodanese-like_dom"/>
</dbReference>
<dbReference type="EMBL" id="JAAEDI010000038">
    <property type="protein sequence ID" value="MBR0652997.1"/>
    <property type="molecule type" value="Genomic_DNA"/>
</dbReference>
<dbReference type="Proteomes" id="UP000698752">
    <property type="component" value="Unassembled WGS sequence"/>
</dbReference>
<comment type="caution">
    <text evidence="2">The sequence shown here is derived from an EMBL/GenBank/DDBJ whole genome shotgun (WGS) entry which is preliminary data.</text>
</comment>
<feature type="domain" description="Rhodanese" evidence="1">
    <location>
        <begin position="16"/>
        <end position="106"/>
    </location>
</feature>
<dbReference type="PANTHER" id="PTHR44086:SF10">
    <property type="entry name" value="THIOSULFATE SULFURTRANSFERASE_RHODANESE-LIKE DOMAIN-CONTAINING PROTEIN 3"/>
    <property type="match status" value="1"/>
</dbReference>
<feature type="domain" description="Rhodanese" evidence="1">
    <location>
        <begin position="387"/>
        <end position="475"/>
    </location>
</feature>
<organism evidence="2 3">
    <name type="scientific">Neoroseomonas terrae</name>
    <dbReference type="NCBI Taxonomy" id="424799"/>
    <lineage>
        <taxon>Bacteria</taxon>
        <taxon>Pseudomonadati</taxon>
        <taxon>Pseudomonadota</taxon>
        <taxon>Alphaproteobacteria</taxon>
        <taxon>Acetobacterales</taxon>
        <taxon>Acetobacteraceae</taxon>
        <taxon>Neoroseomonas</taxon>
    </lineage>
</organism>
<evidence type="ECO:0000313" key="2">
    <source>
        <dbReference type="EMBL" id="MBR0652997.1"/>
    </source>
</evidence>
<dbReference type="PANTHER" id="PTHR44086">
    <property type="entry name" value="THIOSULFATE SULFURTRANSFERASE RDL2, MITOCHONDRIAL-RELATED"/>
    <property type="match status" value="1"/>
</dbReference>
<dbReference type="Gene3D" id="3.40.250.10">
    <property type="entry name" value="Rhodanese-like domain"/>
    <property type="match status" value="4"/>
</dbReference>
<feature type="domain" description="Rhodanese" evidence="1">
    <location>
        <begin position="275"/>
        <end position="371"/>
    </location>
</feature>
<evidence type="ECO:0000313" key="3">
    <source>
        <dbReference type="Proteomes" id="UP000698752"/>
    </source>
</evidence>
<dbReference type="RefSeq" id="WP_211871708.1">
    <property type="nucleotide sequence ID" value="NZ_JAAEDI010000038.1"/>
</dbReference>
<accession>A0ABS5EPN8</accession>
<reference evidence="3" key="1">
    <citation type="journal article" date="2021" name="Syst. Appl. Microbiol.">
        <title>Roseomonas hellenica sp. nov., isolated from roots of wild-growing Alkanna tinctoria.</title>
        <authorList>
            <person name="Rat A."/>
            <person name="Naranjo H.D."/>
            <person name="Lebbe L."/>
            <person name="Cnockaert M."/>
            <person name="Krigas N."/>
            <person name="Grigoriadou K."/>
            <person name="Maloupa E."/>
            <person name="Willems A."/>
        </authorList>
    </citation>
    <scope>NUCLEOTIDE SEQUENCE [LARGE SCALE GENOMIC DNA]</scope>
    <source>
        <strain evidence="3">LMG 31159</strain>
    </source>
</reference>
<proteinExistence type="predicted"/>
<name>A0ABS5EPN8_9PROT</name>
<dbReference type="SUPFAM" id="SSF52821">
    <property type="entry name" value="Rhodanese/Cell cycle control phosphatase"/>
    <property type="match status" value="4"/>
</dbReference>
<dbReference type="InterPro" id="IPR036873">
    <property type="entry name" value="Rhodanese-like_dom_sf"/>
</dbReference>
<dbReference type="SMART" id="SM00450">
    <property type="entry name" value="RHOD"/>
    <property type="match status" value="4"/>
</dbReference>
<gene>
    <name evidence="2" type="ORF">GXW78_25300</name>
</gene>
<dbReference type="PROSITE" id="PS50206">
    <property type="entry name" value="RHODANESE_3"/>
    <property type="match status" value="4"/>
</dbReference>
<keyword evidence="3" id="KW-1185">Reference proteome</keyword>
<protein>
    <submittedName>
        <fullName evidence="2">Thiosulfate sulfurtransferase</fullName>
    </submittedName>
</protein>